<dbReference type="PANTHER" id="PTHR11863">
    <property type="entry name" value="STEROL DESATURASE"/>
    <property type="match status" value="1"/>
</dbReference>
<gene>
    <name evidence="7" type="ORF">Asru_0376_02</name>
</gene>
<dbReference type="EMBL" id="BANB01000376">
    <property type="protein sequence ID" value="GAN77569.1"/>
    <property type="molecule type" value="Genomic_DNA"/>
</dbReference>
<dbReference type="AlphaFoldDB" id="A0A0D6P9M6"/>
<reference evidence="7 8" key="1">
    <citation type="submission" date="2012-11" db="EMBL/GenBank/DDBJ databases">
        <title>Whole genome sequence of Acidisphaera rubrifaciens HS-AP3.</title>
        <authorList>
            <person name="Azuma Y."/>
            <person name="Higashiura N."/>
            <person name="Hirakawa H."/>
            <person name="Matsushita K."/>
        </authorList>
    </citation>
    <scope>NUCLEOTIDE SEQUENCE [LARGE SCALE GENOMIC DNA]</scope>
    <source>
        <strain evidence="7 8">HS-AP3</strain>
    </source>
</reference>
<protein>
    <submittedName>
        <fullName evidence="7">Sterol desaturase</fullName>
    </submittedName>
</protein>
<keyword evidence="3 5" id="KW-1133">Transmembrane helix</keyword>
<feature type="transmembrane region" description="Helical" evidence="5">
    <location>
        <begin position="124"/>
        <end position="144"/>
    </location>
</feature>
<proteinExistence type="predicted"/>
<evidence type="ECO:0000256" key="3">
    <source>
        <dbReference type="ARBA" id="ARBA00022989"/>
    </source>
</evidence>
<dbReference type="InterPro" id="IPR006694">
    <property type="entry name" value="Fatty_acid_hydroxylase"/>
</dbReference>
<evidence type="ECO:0000256" key="4">
    <source>
        <dbReference type="ARBA" id="ARBA00023136"/>
    </source>
</evidence>
<evidence type="ECO:0000313" key="7">
    <source>
        <dbReference type="EMBL" id="GAN77569.1"/>
    </source>
</evidence>
<dbReference type="Proteomes" id="UP000032680">
    <property type="component" value="Unassembled WGS sequence"/>
</dbReference>
<keyword evidence="2 5" id="KW-0812">Transmembrane</keyword>
<dbReference type="Pfam" id="PF04116">
    <property type="entry name" value="FA_hydroxylase"/>
    <property type="match status" value="1"/>
</dbReference>
<dbReference type="RefSeq" id="WP_048861709.1">
    <property type="nucleotide sequence ID" value="NZ_BANB01000376.1"/>
</dbReference>
<evidence type="ECO:0000256" key="2">
    <source>
        <dbReference type="ARBA" id="ARBA00022692"/>
    </source>
</evidence>
<evidence type="ECO:0000259" key="6">
    <source>
        <dbReference type="Pfam" id="PF04116"/>
    </source>
</evidence>
<evidence type="ECO:0000313" key="8">
    <source>
        <dbReference type="Proteomes" id="UP000032680"/>
    </source>
</evidence>
<evidence type="ECO:0000256" key="1">
    <source>
        <dbReference type="ARBA" id="ARBA00004370"/>
    </source>
</evidence>
<feature type="transmembrane region" description="Helical" evidence="5">
    <location>
        <begin position="185"/>
        <end position="212"/>
    </location>
</feature>
<dbReference type="GO" id="GO:0005506">
    <property type="term" value="F:iron ion binding"/>
    <property type="evidence" value="ECO:0007669"/>
    <property type="project" value="InterPro"/>
</dbReference>
<dbReference type="InterPro" id="IPR050307">
    <property type="entry name" value="Sterol_Desaturase_Related"/>
</dbReference>
<name>A0A0D6P9M6_9PROT</name>
<keyword evidence="8" id="KW-1185">Reference proteome</keyword>
<dbReference type="GO" id="GO:0016491">
    <property type="term" value="F:oxidoreductase activity"/>
    <property type="evidence" value="ECO:0007669"/>
    <property type="project" value="InterPro"/>
</dbReference>
<dbReference type="GO" id="GO:0008610">
    <property type="term" value="P:lipid biosynthetic process"/>
    <property type="evidence" value="ECO:0007669"/>
    <property type="project" value="InterPro"/>
</dbReference>
<accession>A0A0D6P9M6</accession>
<feature type="transmembrane region" description="Helical" evidence="5">
    <location>
        <begin position="76"/>
        <end position="96"/>
    </location>
</feature>
<comment type="caution">
    <text evidence="7">The sequence shown here is derived from an EMBL/GenBank/DDBJ whole genome shotgun (WGS) entry which is preliminary data.</text>
</comment>
<organism evidence="7 8">
    <name type="scientific">Acidisphaera rubrifaciens HS-AP3</name>
    <dbReference type="NCBI Taxonomy" id="1231350"/>
    <lineage>
        <taxon>Bacteria</taxon>
        <taxon>Pseudomonadati</taxon>
        <taxon>Pseudomonadota</taxon>
        <taxon>Alphaproteobacteria</taxon>
        <taxon>Acetobacterales</taxon>
        <taxon>Acetobacteraceae</taxon>
        <taxon>Acidisphaera</taxon>
    </lineage>
</organism>
<sequence>MTYPFDLVAGWLQEHALIPLLYATGLMEWEDISYGWALIAVYGVVQMALTYAVCLPLERWRPVERWPDARAVLTDVLYTFISRVGILPLVTFVLFYKLQVIMTGWLADHGYVAPMLERLFPPLLGHPVVTFCLYVPILDFADYWRHRLSHRFRWWWSLHALHHAQRQMTFWSDDRNHLLDDIISAGWFLVVGLMIGIPPLQFPLLVLVLRFLESLSHANARVSFGWLGDRLLISPRFHRAHHGVLAAGQRSCNYGAILPWWDMLFSTADFGRTYVATGVPGGDERLATGSYAAQQWAGLRSLARSILSGA</sequence>
<dbReference type="OrthoDB" id="9770329at2"/>
<feature type="domain" description="Fatty acid hydroxylase" evidence="6">
    <location>
        <begin position="132"/>
        <end position="267"/>
    </location>
</feature>
<feature type="transmembrane region" description="Helical" evidence="5">
    <location>
        <begin position="34"/>
        <end position="55"/>
    </location>
</feature>
<keyword evidence="4 5" id="KW-0472">Membrane</keyword>
<dbReference type="GO" id="GO:0016020">
    <property type="term" value="C:membrane"/>
    <property type="evidence" value="ECO:0007669"/>
    <property type="project" value="UniProtKB-SubCell"/>
</dbReference>
<comment type="subcellular location">
    <subcellularLocation>
        <location evidence="1">Membrane</location>
    </subcellularLocation>
</comment>
<evidence type="ECO:0000256" key="5">
    <source>
        <dbReference type="SAM" id="Phobius"/>
    </source>
</evidence>